<keyword evidence="4" id="KW-0808">Transferase</keyword>
<dbReference type="InterPro" id="IPR008271">
    <property type="entry name" value="Ser/Thr_kinase_AS"/>
</dbReference>
<dbReference type="Gene3D" id="3.30.200.20">
    <property type="entry name" value="Phosphorylase Kinase, domain 1"/>
    <property type="match status" value="1"/>
</dbReference>
<feature type="binding site" evidence="14">
    <location>
        <position position="33"/>
    </location>
    <ligand>
        <name>ATP</name>
        <dbReference type="ChEBI" id="CHEBI:30616"/>
    </ligand>
</feature>
<dbReference type="Gene3D" id="1.10.510.10">
    <property type="entry name" value="Transferase(Phosphotransferase) domain 1"/>
    <property type="match status" value="1"/>
</dbReference>
<keyword evidence="3" id="KW-0723">Serine/threonine-protein kinase</keyword>
<dbReference type="OrthoDB" id="272141at2759"/>
<evidence type="ECO:0000259" key="15">
    <source>
        <dbReference type="PROSITE" id="PS50011"/>
    </source>
</evidence>
<accession>A0A024GH54</accession>
<evidence type="ECO:0000256" key="10">
    <source>
        <dbReference type="ARBA" id="ARBA00041902"/>
    </source>
</evidence>
<keyword evidence="7 14" id="KW-0067">ATP-binding</keyword>
<dbReference type="SMART" id="SM00220">
    <property type="entry name" value="S_TKc"/>
    <property type="match status" value="1"/>
</dbReference>
<keyword evidence="5 14" id="KW-0547">Nucleotide-binding</keyword>
<keyword evidence="17" id="KW-1185">Reference proteome</keyword>
<dbReference type="EMBL" id="CAIX01000104">
    <property type="protein sequence ID" value="CCI45677.1"/>
    <property type="molecule type" value="Genomic_DNA"/>
</dbReference>
<protein>
    <recommendedName>
        <fullName evidence="9">Cyclin-dependent kinase 2 homolog</fullName>
        <ecNumber evidence="2">2.7.11.22</ecNumber>
    </recommendedName>
    <alternativeName>
        <fullName evidence="10">Cell division control protein 2 homolog</fullName>
    </alternativeName>
    <alternativeName>
        <fullName evidence="11">cdc2-related kinase 2</fullName>
    </alternativeName>
</protein>
<dbReference type="GO" id="GO:0005634">
    <property type="term" value="C:nucleus"/>
    <property type="evidence" value="ECO:0007669"/>
    <property type="project" value="TreeGrafter"/>
</dbReference>
<proteinExistence type="inferred from homology"/>
<comment type="catalytic activity">
    <reaction evidence="12">
        <text>L-threonyl-[protein] + ATP = O-phospho-L-threonyl-[protein] + ADP + H(+)</text>
        <dbReference type="Rhea" id="RHEA:46608"/>
        <dbReference type="Rhea" id="RHEA-COMP:11060"/>
        <dbReference type="Rhea" id="RHEA-COMP:11605"/>
        <dbReference type="ChEBI" id="CHEBI:15378"/>
        <dbReference type="ChEBI" id="CHEBI:30013"/>
        <dbReference type="ChEBI" id="CHEBI:30616"/>
        <dbReference type="ChEBI" id="CHEBI:61977"/>
        <dbReference type="ChEBI" id="CHEBI:456216"/>
        <dbReference type="EC" id="2.7.11.22"/>
    </reaction>
</comment>
<evidence type="ECO:0000256" key="14">
    <source>
        <dbReference type="PROSITE-ProRule" id="PRU10141"/>
    </source>
</evidence>
<dbReference type="InterPro" id="IPR000719">
    <property type="entry name" value="Prot_kinase_dom"/>
</dbReference>
<comment type="catalytic activity">
    <reaction evidence="13">
        <text>L-seryl-[protein] + ATP = O-phospho-L-seryl-[protein] + ADP + H(+)</text>
        <dbReference type="Rhea" id="RHEA:17989"/>
        <dbReference type="Rhea" id="RHEA-COMP:9863"/>
        <dbReference type="Rhea" id="RHEA-COMP:11604"/>
        <dbReference type="ChEBI" id="CHEBI:15378"/>
        <dbReference type="ChEBI" id="CHEBI:29999"/>
        <dbReference type="ChEBI" id="CHEBI:30616"/>
        <dbReference type="ChEBI" id="CHEBI:83421"/>
        <dbReference type="ChEBI" id="CHEBI:456216"/>
        <dbReference type="EC" id="2.7.11.22"/>
    </reaction>
</comment>
<feature type="domain" description="Protein kinase" evidence="15">
    <location>
        <begin position="4"/>
        <end position="292"/>
    </location>
</feature>
<dbReference type="EC" id="2.7.11.22" evidence="2"/>
<evidence type="ECO:0000256" key="5">
    <source>
        <dbReference type="ARBA" id="ARBA00022741"/>
    </source>
</evidence>
<evidence type="ECO:0000256" key="11">
    <source>
        <dbReference type="ARBA" id="ARBA00042858"/>
    </source>
</evidence>
<comment type="caution">
    <text evidence="16">The sequence shown here is derived from an EMBL/GenBank/DDBJ whole genome shotgun (WGS) entry which is preliminary data.</text>
</comment>
<dbReference type="PANTHER" id="PTHR24056:SF400">
    <property type="entry name" value="KINASE, PUTATIVE-RELATED"/>
    <property type="match status" value="1"/>
</dbReference>
<name>A0A024GH54_9STRA</name>
<sequence length="528" mass="60446">MEKYESFGIIGEGTYGVVLKCRHKITKQVVAIKRFKESDDDQQVKKTASREIRILKQLQHENIVNLLEVFRVKRKLYLIGIVFEVFEYVERTILEEIEQNPEGLDADAIKWLMWQLLRALEFCHQHNIMHRDVKPENLLVSRDGILKLCDFGFARSLVSEAKYTEYVSTRWYRAPELLVGDISYGKAVDIWAIGCMFAEINTGIPLFPGESDIDQLHQIIKCTGMITPRQKELFLKNTMYQGIKLPDTKRIEPLEQQLSNLDDMSMDFLKRTIQVEPMNRWTCSELLQHSYFENYTSFFEGKLQAITAVKCERKSSTKTNTNKFAVKKLMSLADNKDNNQLHALQLPNLHEDSSRVIESEVATQFGLQSRVLEHTHEYNNLQFDVPSEAKSHILGKSKMECQSVTSHDVGCAPRCNLSSRKNKSPSLSRLSIQDAPKSTLSSLVMNTRQPLGRNQTVCADGMITRISSQAHLADKKANTDLAQSRESKLRSLSTLSILKNVYGKPRKVQKKILKKSVPKDMLTLSNIN</sequence>
<dbReference type="Proteomes" id="UP000053237">
    <property type="component" value="Unassembled WGS sequence"/>
</dbReference>
<dbReference type="AlphaFoldDB" id="A0A024GH54"/>
<dbReference type="InParanoid" id="A0A024GH54"/>
<gene>
    <name evidence="16" type="ORF">BN9_065740</name>
</gene>
<evidence type="ECO:0000313" key="16">
    <source>
        <dbReference type="EMBL" id="CCI45677.1"/>
    </source>
</evidence>
<evidence type="ECO:0000256" key="4">
    <source>
        <dbReference type="ARBA" id="ARBA00022679"/>
    </source>
</evidence>
<evidence type="ECO:0000256" key="8">
    <source>
        <dbReference type="ARBA" id="ARBA00038543"/>
    </source>
</evidence>
<evidence type="ECO:0000256" key="1">
    <source>
        <dbReference type="ARBA" id="ARBA00006485"/>
    </source>
</evidence>
<organism evidence="16 17">
    <name type="scientific">Albugo candida</name>
    <dbReference type="NCBI Taxonomy" id="65357"/>
    <lineage>
        <taxon>Eukaryota</taxon>
        <taxon>Sar</taxon>
        <taxon>Stramenopiles</taxon>
        <taxon>Oomycota</taxon>
        <taxon>Peronosporomycetes</taxon>
        <taxon>Albuginales</taxon>
        <taxon>Albuginaceae</taxon>
        <taxon>Albugo</taxon>
    </lineage>
</organism>
<keyword evidence="6" id="KW-0418">Kinase</keyword>
<comment type="similarity">
    <text evidence="1">Belongs to the protein kinase superfamily. CMGC Ser/Thr protein kinase family. CDC2/CDKX subfamily.</text>
</comment>
<comment type="subunit">
    <text evidence="8">May form a complex composed of at least the catalytic subunit CRK2 and a cyclin.</text>
</comment>
<evidence type="ECO:0000313" key="17">
    <source>
        <dbReference type="Proteomes" id="UP000053237"/>
    </source>
</evidence>
<evidence type="ECO:0000256" key="2">
    <source>
        <dbReference type="ARBA" id="ARBA00012425"/>
    </source>
</evidence>
<dbReference type="PROSITE" id="PS00108">
    <property type="entry name" value="PROTEIN_KINASE_ST"/>
    <property type="match status" value="1"/>
</dbReference>
<evidence type="ECO:0000256" key="3">
    <source>
        <dbReference type="ARBA" id="ARBA00022527"/>
    </source>
</evidence>
<evidence type="ECO:0000256" key="7">
    <source>
        <dbReference type="ARBA" id="ARBA00022840"/>
    </source>
</evidence>
<dbReference type="GO" id="GO:0005524">
    <property type="term" value="F:ATP binding"/>
    <property type="evidence" value="ECO:0007669"/>
    <property type="project" value="UniProtKB-UniRule"/>
</dbReference>
<reference evidence="16 17" key="1">
    <citation type="submission" date="2012-05" db="EMBL/GenBank/DDBJ databases">
        <title>Recombination and specialization in a pathogen metapopulation.</title>
        <authorList>
            <person name="Gardiner A."/>
            <person name="Kemen E."/>
            <person name="Schultz-Larsen T."/>
            <person name="MacLean D."/>
            <person name="Van Oosterhout C."/>
            <person name="Jones J.D.G."/>
        </authorList>
    </citation>
    <scope>NUCLEOTIDE SEQUENCE [LARGE SCALE GENOMIC DNA]</scope>
    <source>
        <strain evidence="16 17">Ac Nc2</strain>
    </source>
</reference>
<dbReference type="InterPro" id="IPR011009">
    <property type="entry name" value="Kinase-like_dom_sf"/>
</dbReference>
<evidence type="ECO:0000256" key="9">
    <source>
        <dbReference type="ARBA" id="ARBA00039612"/>
    </source>
</evidence>
<dbReference type="FunFam" id="3.30.200.20:FF:000049">
    <property type="entry name" value="cyclin-dependent kinase-like 1 isoform X1"/>
    <property type="match status" value="1"/>
</dbReference>
<dbReference type="Pfam" id="PF00069">
    <property type="entry name" value="Pkinase"/>
    <property type="match status" value="1"/>
</dbReference>
<dbReference type="SUPFAM" id="SSF56112">
    <property type="entry name" value="Protein kinase-like (PK-like)"/>
    <property type="match status" value="1"/>
</dbReference>
<dbReference type="GO" id="GO:0004693">
    <property type="term" value="F:cyclin-dependent protein serine/threonine kinase activity"/>
    <property type="evidence" value="ECO:0007669"/>
    <property type="project" value="UniProtKB-EC"/>
</dbReference>
<dbReference type="PROSITE" id="PS50011">
    <property type="entry name" value="PROTEIN_KINASE_DOM"/>
    <property type="match status" value="1"/>
</dbReference>
<dbReference type="InterPro" id="IPR050108">
    <property type="entry name" value="CDK"/>
</dbReference>
<dbReference type="PANTHER" id="PTHR24056">
    <property type="entry name" value="CELL DIVISION PROTEIN KINASE"/>
    <property type="match status" value="1"/>
</dbReference>
<dbReference type="PROSITE" id="PS00107">
    <property type="entry name" value="PROTEIN_KINASE_ATP"/>
    <property type="match status" value="1"/>
</dbReference>
<evidence type="ECO:0000256" key="13">
    <source>
        <dbReference type="ARBA" id="ARBA00048367"/>
    </source>
</evidence>
<dbReference type="InterPro" id="IPR017441">
    <property type="entry name" value="Protein_kinase_ATP_BS"/>
</dbReference>
<evidence type="ECO:0000256" key="6">
    <source>
        <dbReference type="ARBA" id="ARBA00022777"/>
    </source>
</evidence>
<evidence type="ECO:0000256" key="12">
    <source>
        <dbReference type="ARBA" id="ARBA00047811"/>
    </source>
</evidence>
<dbReference type="FunFam" id="1.10.510.10:FF:000624">
    <property type="entry name" value="Mitogen-activated protein kinase"/>
    <property type="match status" value="1"/>
</dbReference>